<sequence length="292" mass="31543">MTIKDTLHKYQQRVDAYLDDTLLSDSIEPRLQEAMRYALFNGGKRVRPILVYMVNQMLNGKLEDADAAAGAIECVHSYSLVHDDLPAMDDDDLRRGKPTCHIAFDEAAAILAGDALQCAGFELLTLDTTQPGRNLAMVKVLAKASGDSGMVVGQAFDLSHVGKALTLEQLEAMHKHKTGALLNAAVDLGALSSGCTDVETFTQLRRYGDAIGLAFQVKDDILDIEGDTETIGKPQGSDVVQNKPTYPALLGMSGAKDKLSQLHSEAISALQPFGDAAQPLVELADFIVYRDH</sequence>
<dbReference type="NCBIfam" id="NF045485">
    <property type="entry name" value="FPPsyn"/>
    <property type="match status" value="1"/>
</dbReference>
<dbReference type="InterPro" id="IPR053378">
    <property type="entry name" value="Prenyl_diphosphate_synthase"/>
</dbReference>
<name>A0A8J7K4Q7_9GAMM</name>
<evidence type="ECO:0000256" key="5">
    <source>
        <dbReference type="ARBA" id="ARBA00022842"/>
    </source>
</evidence>
<reference evidence="8" key="1">
    <citation type="submission" date="2020-10" db="EMBL/GenBank/DDBJ databases">
        <title>Bacterium isolated from coastal waters sediment.</title>
        <authorList>
            <person name="Chen R.-J."/>
            <person name="Lu D.-C."/>
            <person name="Zhu K.-L."/>
            <person name="Du Z.-J."/>
        </authorList>
    </citation>
    <scope>NUCLEOTIDE SEQUENCE</scope>
    <source>
        <strain evidence="8">N1Y112</strain>
    </source>
</reference>
<evidence type="ECO:0000256" key="2">
    <source>
        <dbReference type="ARBA" id="ARBA00006706"/>
    </source>
</evidence>
<evidence type="ECO:0000256" key="3">
    <source>
        <dbReference type="ARBA" id="ARBA00022679"/>
    </source>
</evidence>
<proteinExistence type="inferred from homology"/>
<organism evidence="8 9">
    <name type="scientific">Pontibacterium sinense</name>
    <dbReference type="NCBI Taxonomy" id="2781979"/>
    <lineage>
        <taxon>Bacteria</taxon>
        <taxon>Pseudomonadati</taxon>
        <taxon>Pseudomonadota</taxon>
        <taxon>Gammaproteobacteria</taxon>
        <taxon>Oceanospirillales</taxon>
        <taxon>Oceanospirillaceae</taxon>
        <taxon>Pontibacterium</taxon>
    </lineage>
</organism>
<keyword evidence="3 7" id="KW-0808">Transferase</keyword>
<dbReference type="GO" id="GO:0005737">
    <property type="term" value="C:cytoplasm"/>
    <property type="evidence" value="ECO:0007669"/>
    <property type="project" value="UniProtKB-ARBA"/>
</dbReference>
<dbReference type="InterPro" id="IPR008949">
    <property type="entry name" value="Isoprenoid_synthase_dom_sf"/>
</dbReference>
<dbReference type="InterPro" id="IPR000092">
    <property type="entry name" value="Polyprenyl_synt"/>
</dbReference>
<dbReference type="GO" id="GO:0004659">
    <property type="term" value="F:prenyltransferase activity"/>
    <property type="evidence" value="ECO:0007669"/>
    <property type="project" value="InterPro"/>
</dbReference>
<evidence type="ECO:0000256" key="1">
    <source>
        <dbReference type="ARBA" id="ARBA00001946"/>
    </source>
</evidence>
<dbReference type="GO" id="GO:0046872">
    <property type="term" value="F:metal ion binding"/>
    <property type="evidence" value="ECO:0007669"/>
    <property type="project" value="UniProtKB-KW"/>
</dbReference>
<dbReference type="Pfam" id="PF00348">
    <property type="entry name" value="polyprenyl_synt"/>
    <property type="match status" value="1"/>
</dbReference>
<comment type="similarity">
    <text evidence="2 7">Belongs to the FPP/GGPP synthase family.</text>
</comment>
<protein>
    <submittedName>
        <fullName evidence="8">Polyprenyl synthetase family protein</fullName>
    </submittedName>
</protein>
<keyword evidence="4" id="KW-0479">Metal-binding</keyword>
<dbReference type="GO" id="GO:0016114">
    <property type="term" value="P:terpenoid biosynthetic process"/>
    <property type="evidence" value="ECO:0007669"/>
    <property type="project" value="UniProtKB-ARBA"/>
</dbReference>
<dbReference type="PROSITE" id="PS00723">
    <property type="entry name" value="POLYPRENYL_SYNTHASE_1"/>
    <property type="match status" value="1"/>
</dbReference>
<comment type="caution">
    <text evidence="8">The sequence shown here is derived from an EMBL/GenBank/DDBJ whole genome shotgun (WGS) entry which is preliminary data.</text>
</comment>
<comment type="cofactor">
    <cofactor evidence="1">
        <name>Mg(2+)</name>
        <dbReference type="ChEBI" id="CHEBI:18420"/>
    </cofactor>
</comment>
<dbReference type="SFLD" id="SFLDG01017">
    <property type="entry name" value="Polyprenyl_Transferase_Like"/>
    <property type="match status" value="1"/>
</dbReference>
<keyword evidence="6" id="KW-0414">Isoprene biosynthesis</keyword>
<dbReference type="PROSITE" id="PS00444">
    <property type="entry name" value="POLYPRENYL_SYNTHASE_2"/>
    <property type="match status" value="1"/>
</dbReference>
<dbReference type="SUPFAM" id="SSF48576">
    <property type="entry name" value="Terpenoid synthases"/>
    <property type="match status" value="1"/>
</dbReference>
<dbReference type="RefSeq" id="WP_193951441.1">
    <property type="nucleotide sequence ID" value="NZ_JADEYS010000001.1"/>
</dbReference>
<evidence type="ECO:0000313" key="9">
    <source>
        <dbReference type="Proteomes" id="UP000640333"/>
    </source>
</evidence>
<dbReference type="PANTHER" id="PTHR43281:SF1">
    <property type="entry name" value="FARNESYL DIPHOSPHATE SYNTHASE"/>
    <property type="match status" value="1"/>
</dbReference>
<keyword evidence="9" id="KW-1185">Reference proteome</keyword>
<dbReference type="AlphaFoldDB" id="A0A8J7K4Q7"/>
<gene>
    <name evidence="8" type="ORF">IOQ59_01280</name>
</gene>
<evidence type="ECO:0000256" key="4">
    <source>
        <dbReference type="ARBA" id="ARBA00022723"/>
    </source>
</evidence>
<accession>A0A8J7K4Q7</accession>
<dbReference type="GO" id="GO:0008654">
    <property type="term" value="P:phospholipid biosynthetic process"/>
    <property type="evidence" value="ECO:0007669"/>
    <property type="project" value="UniProtKB-ARBA"/>
</dbReference>
<dbReference type="Gene3D" id="1.10.600.10">
    <property type="entry name" value="Farnesyl Diphosphate Synthase"/>
    <property type="match status" value="1"/>
</dbReference>
<dbReference type="FunFam" id="1.10.600.10:FF:000001">
    <property type="entry name" value="Geranylgeranyl diphosphate synthase"/>
    <property type="match status" value="1"/>
</dbReference>
<dbReference type="CDD" id="cd00685">
    <property type="entry name" value="Trans_IPPS_HT"/>
    <property type="match status" value="1"/>
</dbReference>
<evidence type="ECO:0000256" key="6">
    <source>
        <dbReference type="ARBA" id="ARBA00023229"/>
    </source>
</evidence>
<dbReference type="Proteomes" id="UP000640333">
    <property type="component" value="Unassembled WGS sequence"/>
</dbReference>
<dbReference type="EMBL" id="JADEYS010000001">
    <property type="protein sequence ID" value="MBE9395885.1"/>
    <property type="molecule type" value="Genomic_DNA"/>
</dbReference>
<dbReference type="InterPro" id="IPR033749">
    <property type="entry name" value="Polyprenyl_synt_CS"/>
</dbReference>
<dbReference type="PANTHER" id="PTHR43281">
    <property type="entry name" value="FARNESYL DIPHOSPHATE SYNTHASE"/>
    <property type="match status" value="1"/>
</dbReference>
<evidence type="ECO:0000256" key="7">
    <source>
        <dbReference type="RuleBase" id="RU004466"/>
    </source>
</evidence>
<evidence type="ECO:0000313" key="8">
    <source>
        <dbReference type="EMBL" id="MBE9395885.1"/>
    </source>
</evidence>
<dbReference type="SFLD" id="SFLDS00005">
    <property type="entry name" value="Isoprenoid_Synthase_Type_I"/>
    <property type="match status" value="1"/>
</dbReference>
<keyword evidence="5" id="KW-0460">Magnesium</keyword>